<protein>
    <submittedName>
        <fullName evidence="2">HTH-type transcriptional regulator HexR</fullName>
    </submittedName>
</protein>
<dbReference type="PANTHER" id="PTHR30514:SF21">
    <property type="entry name" value="RPIR-FAMILY TRANSCRIPTIONAL REGULATOR"/>
    <property type="match status" value="1"/>
</dbReference>
<dbReference type="SUPFAM" id="SSF53697">
    <property type="entry name" value="SIS domain"/>
    <property type="match status" value="1"/>
</dbReference>
<dbReference type="InterPro" id="IPR009057">
    <property type="entry name" value="Homeodomain-like_sf"/>
</dbReference>
<dbReference type="GO" id="GO:1901135">
    <property type="term" value="P:carbohydrate derivative metabolic process"/>
    <property type="evidence" value="ECO:0007669"/>
    <property type="project" value="InterPro"/>
</dbReference>
<dbReference type="GO" id="GO:0003700">
    <property type="term" value="F:DNA-binding transcription factor activity"/>
    <property type="evidence" value="ECO:0007669"/>
    <property type="project" value="InterPro"/>
</dbReference>
<dbReference type="Pfam" id="PF01418">
    <property type="entry name" value="HTH_6"/>
    <property type="match status" value="1"/>
</dbReference>
<dbReference type="GO" id="GO:0097367">
    <property type="term" value="F:carbohydrate derivative binding"/>
    <property type="evidence" value="ECO:0007669"/>
    <property type="project" value="InterPro"/>
</dbReference>
<dbReference type="AlphaFoldDB" id="A0A210P917"/>
<dbReference type="Gene3D" id="3.40.50.10490">
    <property type="entry name" value="Glucose-6-phosphate isomerase like protein, domain 1"/>
    <property type="match status" value="1"/>
</dbReference>
<dbReference type="SUPFAM" id="SSF46689">
    <property type="entry name" value="Homeodomain-like"/>
    <property type="match status" value="1"/>
</dbReference>
<dbReference type="GO" id="GO:0003677">
    <property type="term" value="F:DNA binding"/>
    <property type="evidence" value="ECO:0007669"/>
    <property type="project" value="InterPro"/>
</dbReference>
<dbReference type="Proteomes" id="UP000196649">
    <property type="component" value="Unassembled WGS sequence"/>
</dbReference>
<feature type="domain" description="HTH rpiR-type" evidence="1">
    <location>
        <begin position="1"/>
        <end position="77"/>
    </location>
</feature>
<dbReference type="RefSeq" id="WP_054642987.1">
    <property type="nucleotide sequence ID" value="NZ_LNUB01000037.1"/>
</dbReference>
<gene>
    <name evidence="2" type="ORF">LKACC12383_01477</name>
</gene>
<dbReference type="InterPro" id="IPR047640">
    <property type="entry name" value="RpiR-like"/>
</dbReference>
<name>A0A210P917_9LACO</name>
<comment type="caution">
    <text evidence="2">The sequence shown here is derived from an EMBL/GenBank/DDBJ whole genome shotgun (WGS) entry which is preliminary data.</text>
</comment>
<dbReference type="PANTHER" id="PTHR30514">
    <property type="entry name" value="GLUCOKINASE"/>
    <property type="match status" value="1"/>
</dbReference>
<dbReference type="InterPro" id="IPR036388">
    <property type="entry name" value="WH-like_DNA-bd_sf"/>
</dbReference>
<accession>A0A210P917</accession>
<evidence type="ECO:0000313" key="3">
    <source>
        <dbReference type="Proteomes" id="UP000196649"/>
    </source>
</evidence>
<evidence type="ECO:0000259" key="1">
    <source>
        <dbReference type="PROSITE" id="PS51071"/>
    </source>
</evidence>
<dbReference type="Gene3D" id="1.10.10.10">
    <property type="entry name" value="Winged helix-like DNA-binding domain superfamily/Winged helix DNA-binding domain"/>
    <property type="match status" value="1"/>
</dbReference>
<organism evidence="2 3">
    <name type="scientific">Companilactobacillus kimchii</name>
    <dbReference type="NCBI Taxonomy" id="2801452"/>
    <lineage>
        <taxon>Bacteria</taxon>
        <taxon>Bacillati</taxon>
        <taxon>Bacillota</taxon>
        <taxon>Bacilli</taxon>
        <taxon>Lactobacillales</taxon>
        <taxon>Lactobacillaceae</taxon>
        <taxon>Companilactobacillus</taxon>
    </lineage>
</organism>
<dbReference type="InterPro" id="IPR046348">
    <property type="entry name" value="SIS_dom_sf"/>
</dbReference>
<dbReference type="PROSITE" id="PS51071">
    <property type="entry name" value="HTH_RPIR"/>
    <property type="match status" value="1"/>
</dbReference>
<reference evidence="2 3" key="1">
    <citation type="submission" date="2017-03" db="EMBL/GenBank/DDBJ databases">
        <title>Genome sequence of Lactobacillus kimchii KACC 12383.</title>
        <authorList>
            <person name="Chun J."/>
        </authorList>
    </citation>
    <scope>NUCLEOTIDE SEQUENCE [LARGE SCALE GENOMIC DNA]</scope>
    <source>
        <strain evidence="2 3">KACC 12383</strain>
    </source>
</reference>
<evidence type="ECO:0000313" key="2">
    <source>
        <dbReference type="EMBL" id="OWF32987.1"/>
    </source>
</evidence>
<dbReference type="EMBL" id="MXAL01000006">
    <property type="protein sequence ID" value="OWF32987.1"/>
    <property type="molecule type" value="Genomic_DNA"/>
</dbReference>
<sequence>MDIIESIKKQHLELSKSEQKVSSYIIKHPDNIETFTITKLASEAKTSTSAVLRFCQSLGFQGYKEFRFEILNYLHNRRQKANPNDLINNYLTDYAKVINQMQQIDHKQIDYLIDCLMNDELNYLLGIYYSSFPAKELYYGLSDLGKPSLYSNDYINSAHITRTMKNSSTLVLFSVSGNKQDFSNFLPDLTNDMPPHSFLITLNPKAELSKIFPETIVLPGSVFSNRSVTDGQSIPILFVEMLLNLIHEKV</sequence>
<dbReference type="InterPro" id="IPR000281">
    <property type="entry name" value="HTH_RpiR"/>
</dbReference>
<proteinExistence type="predicted"/>